<dbReference type="EMBL" id="CP000360">
    <property type="protein sequence ID" value="ABF40147.1"/>
    <property type="molecule type" value="Genomic_DNA"/>
</dbReference>
<name>Q1ISK3_KORVE</name>
<evidence type="ECO:0000313" key="2">
    <source>
        <dbReference type="EMBL" id="ABF40147.1"/>
    </source>
</evidence>
<gene>
    <name evidence="2" type="ordered locus">Acid345_1144</name>
</gene>
<dbReference type="RefSeq" id="WP_011521949.1">
    <property type="nucleotide sequence ID" value="NC_008009.1"/>
</dbReference>
<dbReference type="STRING" id="204669.Acid345_1144"/>
<organism evidence="2 3">
    <name type="scientific">Koribacter versatilis (strain Ellin345)</name>
    <dbReference type="NCBI Taxonomy" id="204669"/>
    <lineage>
        <taxon>Bacteria</taxon>
        <taxon>Pseudomonadati</taxon>
        <taxon>Acidobacteriota</taxon>
        <taxon>Terriglobia</taxon>
        <taxon>Terriglobales</taxon>
        <taxon>Candidatus Korobacteraceae</taxon>
        <taxon>Candidatus Korobacter</taxon>
    </lineage>
</organism>
<keyword evidence="3" id="KW-1185">Reference proteome</keyword>
<dbReference type="InterPro" id="IPR027268">
    <property type="entry name" value="Peptidase_M4/M1_CTD_sf"/>
</dbReference>
<proteinExistence type="predicted"/>
<dbReference type="Proteomes" id="UP000002432">
    <property type="component" value="Chromosome"/>
</dbReference>
<sequence length="308" mass="34378">MWVARARTYFLVVLLFLFFATLSAAQSKSISIGGGSIDITLPSGEPAAFQDDLMEWVRRAADAVTTYYGRYPVKHLTLKISADDRDGVHHGVTYPENGGLIVISVGRGTTKEQLMNDWMLTHEMIHLAFPSVPRRQHWIEEGISVYVEPVARVQAGQLSVEEMWYETVRDMHQGEPESGDQGLDRTHTWGRTYWGGAMFCLMADVRIRRQTKNAKGLQDALRAIMNGGGTIAEDWEIDRALAMGDKATGTTVLMDLYHEMSDKPDPMDLDAMWKKLGITVEGKTAKFDNSAPDAGIREAITRKPSAQK</sequence>
<evidence type="ECO:0000313" key="3">
    <source>
        <dbReference type="Proteomes" id="UP000002432"/>
    </source>
</evidence>
<evidence type="ECO:0000256" key="1">
    <source>
        <dbReference type="SAM" id="MobiDB-lite"/>
    </source>
</evidence>
<dbReference type="AlphaFoldDB" id="Q1ISK3"/>
<protein>
    <recommendedName>
        <fullName evidence="4">Peptidase M61 catalytic domain-containing protein</fullName>
    </recommendedName>
</protein>
<dbReference type="EnsemblBacteria" id="ABF40147">
    <property type="protein sequence ID" value="ABF40147"/>
    <property type="gene ID" value="Acid345_1144"/>
</dbReference>
<dbReference type="KEGG" id="aba:Acid345_1144"/>
<dbReference type="HOGENOM" id="CLU_078165_0_0_0"/>
<accession>Q1ISK3</accession>
<dbReference type="Gene3D" id="1.10.390.10">
    <property type="entry name" value="Neutral Protease Domain 2"/>
    <property type="match status" value="1"/>
</dbReference>
<dbReference type="OrthoDB" id="1467486at2"/>
<dbReference type="eggNOG" id="COG3975">
    <property type="taxonomic scope" value="Bacteria"/>
</dbReference>
<evidence type="ECO:0008006" key="4">
    <source>
        <dbReference type="Google" id="ProtNLM"/>
    </source>
</evidence>
<feature type="region of interest" description="Disordered" evidence="1">
    <location>
        <begin position="289"/>
        <end position="308"/>
    </location>
</feature>
<reference evidence="2 3" key="1">
    <citation type="journal article" date="2009" name="Appl. Environ. Microbiol.">
        <title>Three genomes from the phylum Acidobacteria provide insight into the lifestyles of these microorganisms in soils.</title>
        <authorList>
            <person name="Ward N.L."/>
            <person name="Challacombe J.F."/>
            <person name="Janssen P.H."/>
            <person name="Henrissat B."/>
            <person name="Coutinho P.M."/>
            <person name="Wu M."/>
            <person name="Xie G."/>
            <person name="Haft D.H."/>
            <person name="Sait M."/>
            <person name="Badger J."/>
            <person name="Barabote R.D."/>
            <person name="Bradley B."/>
            <person name="Brettin T.S."/>
            <person name="Brinkac L.M."/>
            <person name="Bruce D."/>
            <person name="Creasy T."/>
            <person name="Daugherty S.C."/>
            <person name="Davidsen T.M."/>
            <person name="DeBoy R.T."/>
            <person name="Detter J.C."/>
            <person name="Dodson R.J."/>
            <person name="Durkin A.S."/>
            <person name="Ganapathy A."/>
            <person name="Gwinn-Giglio M."/>
            <person name="Han C.S."/>
            <person name="Khouri H."/>
            <person name="Kiss H."/>
            <person name="Kothari S.P."/>
            <person name="Madupu R."/>
            <person name="Nelson K.E."/>
            <person name="Nelson W.C."/>
            <person name="Paulsen I."/>
            <person name="Penn K."/>
            <person name="Ren Q."/>
            <person name="Rosovitz M.J."/>
            <person name="Selengut J.D."/>
            <person name="Shrivastava S."/>
            <person name="Sullivan S.A."/>
            <person name="Tapia R."/>
            <person name="Thompson L.S."/>
            <person name="Watkins K.L."/>
            <person name="Yang Q."/>
            <person name="Yu C."/>
            <person name="Zafar N."/>
            <person name="Zhou L."/>
            <person name="Kuske C.R."/>
        </authorList>
    </citation>
    <scope>NUCLEOTIDE SEQUENCE [LARGE SCALE GENOMIC DNA]</scope>
    <source>
        <strain evidence="2 3">Ellin345</strain>
    </source>
</reference>